<dbReference type="OrthoDB" id="9807240at2"/>
<protein>
    <recommendedName>
        <fullName evidence="4 12">Phosphoribosylamine--glycine ligase</fullName>
        <ecNumber evidence="4 12">6.3.4.13</ecNumber>
    </recommendedName>
    <alternativeName>
        <fullName evidence="12">GARS</fullName>
    </alternativeName>
    <alternativeName>
        <fullName evidence="10 12">Glycinamide ribonucleotide synthetase</fullName>
    </alternativeName>
    <alternativeName>
        <fullName evidence="11 12">Phosphoribosylglycinamide synthetase</fullName>
    </alternativeName>
</protein>
<dbReference type="GO" id="GO:0046872">
    <property type="term" value="F:metal ion binding"/>
    <property type="evidence" value="ECO:0007669"/>
    <property type="project" value="InterPro"/>
</dbReference>
<dbReference type="SMART" id="SM01209">
    <property type="entry name" value="GARS_A"/>
    <property type="match status" value="1"/>
</dbReference>
<comment type="cofactor">
    <cofactor evidence="2">
        <name>Mg(2+)</name>
        <dbReference type="ChEBI" id="CHEBI:18420"/>
    </cofactor>
</comment>
<dbReference type="PROSITE" id="PS00184">
    <property type="entry name" value="GARS"/>
    <property type="match status" value="1"/>
</dbReference>
<dbReference type="PANTHER" id="PTHR43472">
    <property type="entry name" value="PHOSPHORIBOSYLAMINE--GLYCINE LIGASE"/>
    <property type="match status" value="1"/>
</dbReference>
<dbReference type="InterPro" id="IPR013815">
    <property type="entry name" value="ATP_grasp_subdomain_1"/>
</dbReference>
<dbReference type="Gene3D" id="3.30.470.20">
    <property type="entry name" value="ATP-grasp fold, B domain"/>
    <property type="match status" value="1"/>
</dbReference>
<dbReference type="RefSeq" id="WP_124397917.1">
    <property type="nucleotide sequence ID" value="NZ_BHZE01000011.1"/>
</dbReference>
<dbReference type="Pfam" id="PF02844">
    <property type="entry name" value="GARS_N"/>
    <property type="match status" value="1"/>
</dbReference>
<dbReference type="SUPFAM" id="SSF51246">
    <property type="entry name" value="Rudiment single hybrid motif"/>
    <property type="match status" value="1"/>
</dbReference>
<dbReference type="HAMAP" id="MF_00138">
    <property type="entry name" value="GARS"/>
    <property type="match status" value="1"/>
</dbReference>
<dbReference type="PROSITE" id="PS50975">
    <property type="entry name" value="ATP_GRASP"/>
    <property type="match status" value="1"/>
</dbReference>
<comment type="catalytic activity">
    <reaction evidence="12">
        <text>5-phospho-beta-D-ribosylamine + glycine + ATP = N(1)-(5-phospho-beta-D-ribosyl)glycinamide + ADP + phosphate + H(+)</text>
        <dbReference type="Rhea" id="RHEA:17453"/>
        <dbReference type="ChEBI" id="CHEBI:15378"/>
        <dbReference type="ChEBI" id="CHEBI:30616"/>
        <dbReference type="ChEBI" id="CHEBI:43474"/>
        <dbReference type="ChEBI" id="CHEBI:57305"/>
        <dbReference type="ChEBI" id="CHEBI:58681"/>
        <dbReference type="ChEBI" id="CHEBI:143788"/>
        <dbReference type="ChEBI" id="CHEBI:456216"/>
        <dbReference type="EC" id="6.3.4.13"/>
    </reaction>
</comment>
<dbReference type="InterPro" id="IPR020559">
    <property type="entry name" value="PRibGlycinamide_synth_CS"/>
</dbReference>
<evidence type="ECO:0000256" key="1">
    <source>
        <dbReference type="ARBA" id="ARBA00001936"/>
    </source>
</evidence>
<evidence type="ECO:0000256" key="8">
    <source>
        <dbReference type="ARBA" id="ARBA00022840"/>
    </source>
</evidence>
<dbReference type="GO" id="GO:0009113">
    <property type="term" value="P:purine nucleobase biosynthetic process"/>
    <property type="evidence" value="ECO:0007669"/>
    <property type="project" value="InterPro"/>
</dbReference>
<evidence type="ECO:0000256" key="3">
    <source>
        <dbReference type="ARBA" id="ARBA00005174"/>
    </source>
</evidence>
<evidence type="ECO:0000313" key="16">
    <source>
        <dbReference type="Proteomes" id="UP000286715"/>
    </source>
</evidence>
<dbReference type="NCBIfam" id="TIGR00877">
    <property type="entry name" value="purD"/>
    <property type="match status" value="1"/>
</dbReference>
<dbReference type="EMBL" id="BHZE01000011">
    <property type="protein sequence ID" value="GCD77851.1"/>
    <property type="molecule type" value="Genomic_DNA"/>
</dbReference>
<comment type="caution">
    <text evidence="15">The sequence shown here is derived from an EMBL/GenBank/DDBJ whole genome shotgun (WGS) entry which is preliminary data.</text>
</comment>
<dbReference type="Pfam" id="PF01071">
    <property type="entry name" value="GARS_A"/>
    <property type="match status" value="1"/>
</dbReference>
<evidence type="ECO:0000256" key="13">
    <source>
        <dbReference type="PROSITE-ProRule" id="PRU00409"/>
    </source>
</evidence>
<evidence type="ECO:0000256" key="12">
    <source>
        <dbReference type="HAMAP-Rule" id="MF_00138"/>
    </source>
</evidence>
<accession>A0A401XLI5</accession>
<name>A0A401XLI5_9FLAO</name>
<evidence type="ECO:0000256" key="4">
    <source>
        <dbReference type="ARBA" id="ARBA00013255"/>
    </source>
</evidence>
<dbReference type="InterPro" id="IPR016185">
    <property type="entry name" value="PreATP-grasp_dom_sf"/>
</dbReference>
<evidence type="ECO:0000256" key="10">
    <source>
        <dbReference type="ARBA" id="ARBA00042242"/>
    </source>
</evidence>
<dbReference type="GO" id="GO:0005524">
    <property type="term" value="F:ATP binding"/>
    <property type="evidence" value="ECO:0007669"/>
    <property type="project" value="UniProtKB-UniRule"/>
</dbReference>
<dbReference type="InterPro" id="IPR020561">
    <property type="entry name" value="PRibGlycinamid_synth_ATP-grasp"/>
</dbReference>
<dbReference type="EC" id="6.3.4.13" evidence="4 12"/>
<evidence type="ECO:0000256" key="9">
    <source>
        <dbReference type="ARBA" id="ARBA00038345"/>
    </source>
</evidence>
<dbReference type="PANTHER" id="PTHR43472:SF1">
    <property type="entry name" value="PHOSPHORIBOSYLAMINE--GLYCINE LIGASE, CHLOROPLASTIC"/>
    <property type="match status" value="1"/>
</dbReference>
<dbReference type="GO" id="GO:0006189">
    <property type="term" value="P:'de novo' IMP biosynthetic process"/>
    <property type="evidence" value="ECO:0007669"/>
    <property type="project" value="UniProtKB-UniRule"/>
</dbReference>
<dbReference type="UniPathway" id="UPA00074">
    <property type="reaction ID" value="UER00125"/>
</dbReference>
<evidence type="ECO:0000256" key="5">
    <source>
        <dbReference type="ARBA" id="ARBA00022598"/>
    </source>
</evidence>
<gene>
    <name evidence="12 15" type="primary">purD</name>
    <name evidence="15" type="ORF">JCM31826_13330</name>
</gene>
<proteinExistence type="inferred from homology"/>
<evidence type="ECO:0000313" key="15">
    <source>
        <dbReference type="EMBL" id="GCD77851.1"/>
    </source>
</evidence>
<dbReference type="FunFam" id="3.90.600.10:FF:000001">
    <property type="entry name" value="Trifunctional purine biosynthetic protein adenosine-3"/>
    <property type="match status" value="1"/>
</dbReference>
<dbReference type="SUPFAM" id="SSF56059">
    <property type="entry name" value="Glutathione synthetase ATP-binding domain-like"/>
    <property type="match status" value="1"/>
</dbReference>
<dbReference type="AlphaFoldDB" id="A0A401XLI5"/>
<dbReference type="InterPro" id="IPR011054">
    <property type="entry name" value="Rudment_hybrid_motif"/>
</dbReference>
<dbReference type="SMART" id="SM01210">
    <property type="entry name" value="GARS_C"/>
    <property type="match status" value="1"/>
</dbReference>
<dbReference type="Gene3D" id="3.30.1490.20">
    <property type="entry name" value="ATP-grasp fold, A domain"/>
    <property type="match status" value="1"/>
</dbReference>
<keyword evidence="8 13" id="KW-0067">ATP-binding</keyword>
<evidence type="ECO:0000256" key="11">
    <source>
        <dbReference type="ARBA" id="ARBA00042864"/>
    </source>
</evidence>
<dbReference type="Gene3D" id="3.90.600.10">
    <property type="entry name" value="Phosphoribosylglycinamide synthetase, C-terminal domain"/>
    <property type="match status" value="1"/>
</dbReference>
<dbReference type="InterPro" id="IPR020562">
    <property type="entry name" value="PRibGlycinamide_synth_N"/>
</dbReference>
<evidence type="ECO:0000256" key="6">
    <source>
        <dbReference type="ARBA" id="ARBA00022741"/>
    </source>
</evidence>
<dbReference type="InterPro" id="IPR000115">
    <property type="entry name" value="PRibGlycinamide_synth"/>
</dbReference>
<comment type="cofactor">
    <cofactor evidence="1">
        <name>Mn(2+)</name>
        <dbReference type="ChEBI" id="CHEBI:29035"/>
    </cofactor>
</comment>
<dbReference type="InterPro" id="IPR020560">
    <property type="entry name" value="PRibGlycinamide_synth_C-dom"/>
</dbReference>
<dbReference type="InterPro" id="IPR011761">
    <property type="entry name" value="ATP-grasp"/>
</dbReference>
<dbReference type="Pfam" id="PF02843">
    <property type="entry name" value="GARS_C"/>
    <property type="match status" value="1"/>
</dbReference>
<keyword evidence="6 13" id="KW-0547">Nucleotide-binding</keyword>
<dbReference type="Gene3D" id="3.40.50.20">
    <property type="match status" value="1"/>
</dbReference>
<dbReference type="SUPFAM" id="SSF52440">
    <property type="entry name" value="PreATP-grasp domain"/>
    <property type="match status" value="1"/>
</dbReference>
<keyword evidence="16" id="KW-1185">Reference proteome</keyword>
<reference evidence="15 16" key="1">
    <citation type="submission" date="2018-11" db="EMBL/GenBank/DDBJ databases">
        <title>Schleiferia aggregans sp. nov., a moderately thermophilic heterotrophic bacterium isolated from microbial mats at a terrestrial hot spring.</title>
        <authorList>
            <person name="Iino T."/>
            <person name="Ohkuma M."/>
            <person name="Haruta S."/>
        </authorList>
    </citation>
    <scope>NUCLEOTIDE SEQUENCE [LARGE SCALE GENOMIC DNA]</scope>
    <source>
        <strain evidence="15 16">LA</strain>
    </source>
</reference>
<evidence type="ECO:0000256" key="7">
    <source>
        <dbReference type="ARBA" id="ARBA00022755"/>
    </source>
</evidence>
<evidence type="ECO:0000259" key="14">
    <source>
        <dbReference type="PROSITE" id="PS50975"/>
    </source>
</evidence>
<comment type="pathway">
    <text evidence="3 12">Purine metabolism; IMP biosynthesis via de novo pathway; N(1)-(5-phospho-D-ribosyl)glycinamide from 5-phospho-alpha-D-ribose 1-diphosphate: step 2/2.</text>
</comment>
<dbReference type="InterPro" id="IPR037123">
    <property type="entry name" value="PRibGlycinamide_synth_C_sf"/>
</dbReference>
<sequence>MKKILLLGSGGREYTMAWKLSKSSIPHHLFIAPGNGGTEAYGKNLPFGYNDFKKITQFVISEKIDLVIVGPEEPLVNGLADELSQIGVPVCGPNKAGAKLEGSKAYAKQFMSELGIPTAAYRSFSADLIEEAQEFLKQIDPPYVIKADGLAAGKGVLICQTLDEAYSALEDVMRVKKFGSAGNQVVIEQFLKGIEFSVFVATDGNHYVLLPEAKDYKRVGEGDTGLNTGGMGAVSPVPFFDEQLKQKVIERIIEPTLTGLKQRMVTYRGFIFFGLMNVGGNPYVIEYNCRLGDPETEVILPRLEEDFLQLCFDVALGNIVENRQAKVSQKHAATVMMVSEGYPEAYVKGFPISMPEVVEENTLLIHAGTLRKDNQLLTNGGRVLSVTALGDSLKDALNKSYNAAGKIHFQQMYFRRDIGYEFM</sequence>
<evidence type="ECO:0000256" key="2">
    <source>
        <dbReference type="ARBA" id="ARBA00001946"/>
    </source>
</evidence>
<keyword evidence="7 12" id="KW-0658">Purine biosynthesis</keyword>
<dbReference type="FunFam" id="3.30.1490.20:FF:000006">
    <property type="entry name" value="phosphoribosylamine--glycine ligase, chloroplastic-like"/>
    <property type="match status" value="1"/>
</dbReference>
<organism evidence="15 16">
    <name type="scientific">Thermaurantimonas aggregans</name>
    <dbReference type="NCBI Taxonomy" id="2173829"/>
    <lineage>
        <taxon>Bacteria</taxon>
        <taxon>Pseudomonadati</taxon>
        <taxon>Bacteroidota</taxon>
        <taxon>Flavobacteriia</taxon>
        <taxon>Flavobacteriales</taxon>
        <taxon>Schleiferiaceae</taxon>
        <taxon>Thermaurantimonas</taxon>
    </lineage>
</organism>
<dbReference type="GO" id="GO:0004637">
    <property type="term" value="F:phosphoribosylamine-glycine ligase activity"/>
    <property type="evidence" value="ECO:0007669"/>
    <property type="project" value="UniProtKB-UniRule"/>
</dbReference>
<comment type="similarity">
    <text evidence="9 12">Belongs to the GARS family.</text>
</comment>
<keyword evidence="5 12" id="KW-0436">Ligase</keyword>
<feature type="domain" description="ATP-grasp" evidence="14">
    <location>
        <begin position="108"/>
        <end position="316"/>
    </location>
</feature>
<dbReference type="Proteomes" id="UP000286715">
    <property type="component" value="Unassembled WGS sequence"/>
</dbReference>